<reference evidence="1 2" key="1">
    <citation type="journal article" date="2024" name="Front. Microbiol.">
        <title>Pangenomic and biochemical analyses of Helcococcus ovis reveal widespread tetracycline resistance and a novel bacterial species, Helcococcus bovis.</title>
        <authorList>
            <person name="Cunha F."/>
            <person name="Zhai Y."/>
            <person name="Casaro S."/>
            <person name="Jones K.L."/>
            <person name="Hernandez M."/>
            <person name="Bisinotto R.S."/>
            <person name="Kariyawasam S."/>
            <person name="Brown M.B."/>
            <person name="Phillips A."/>
            <person name="Jeong K.C."/>
            <person name="Galvao K.N."/>
        </authorList>
    </citation>
    <scope>NUCLEOTIDE SEQUENCE [LARGE SCALE GENOMIC DNA]</scope>
    <source>
        <strain evidence="1 2">KG197</strain>
    </source>
</reference>
<dbReference type="InterPro" id="IPR021146">
    <property type="entry name" value="Phage_gp6-like_head-tail"/>
</dbReference>
<dbReference type="CDD" id="cd08054">
    <property type="entry name" value="gp6"/>
    <property type="match status" value="1"/>
</dbReference>
<organism evidence="1 2">
    <name type="scientific">Helcococcus bovis</name>
    <dbReference type="NCBI Taxonomy" id="3153252"/>
    <lineage>
        <taxon>Bacteria</taxon>
        <taxon>Bacillati</taxon>
        <taxon>Bacillota</taxon>
        <taxon>Tissierellia</taxon>
        <taxon>Tissierellales</taxon>
        <taxon>Peptoniphilaceae</taxon>
        <taxon>Helcococcus</taxon>
    </lineage>
</organism>
<dbReference type="Pfam" id="PF05135">
    <property type="entry name" value="Phage_connect_1"/>
    <property type="match status" value="1"/>
</dbReference>
<proteinExistence type="predicted"/>
<dbReference type="RefSeq" id="WP_408126466.1">
    <property type="nucleotide sequence ID" value="NZ_JBFNFH010000006.1"/>
</dbReference>
<accession>A0ABW9F5Q4</accession>
<evidence type="ECO:0000313" key="2">
    <source>
        <dbReference type="Proteomes" id="UP001629536"/>
    </source>
</evidence>
<dbReference type="InterPro" id="IPR006450">
    <property type="entry name" value="Phage_HK97_gp6-like"/>
</dbReference>
<evidence type="ECO:0000313" key="1">
    <source>
        <dbReference type="EMBL" id="MFM1524765.1"/>
    </source>
</evidence>
<dbReference type="Proteomes" id="UP001629536">
    <property type="component" value="Unassembled WGS sequence"/>
</dbReference>
<comment type="caution">
    <text evidence="1">The sequence shown here is derived from an EMBL/GenBank/DDBJ whole genome shotgun (WGS) entry which is preliminary data.</text>
</comment>
<name>A0ABW9F5Q4_9FIRM</name>
<keyword evidence="2" id="KW-1185">Reference proteome</keyword>
<dbReference type="Gene3D" id="1.10.3230.30">
    <property type="entry name" value="Phage gp6-like head-tail connector protein"/>
    <property type="match status" value="1"/>
</dbReference>
<dbReference type="NCBIfam" id="TIGR01560">
    <property type="entry name" value="put_DNA_pack"/>
    <property type="match status" value="1"/>
</dbReference>
<protein>
    <submittedName>
        <fullName evidence="1">Head-tail connector protein</fullName>
    </submittedName>
</protein>
<dbReference type="EMBL" id="JBFNFH010000006">
    <property type="protein sequence ID" value="MFM1524765.1"/>
    <property type="molecule type" value="Genomic_DNA"/>
</dbReference>
<sequence>MLVSLDEVKNYLRVDFDDDNSLITSLIEFSEKQVKSILRFEDSEYEEKSKDYKPAILYSVAYLYENREEANHNELNLTLRAMLFSDRKLGF</sequence>
<gene>
    <name evidence="1" type="ORF">ABGF40_03675</name>
</gene>